<evidence type="ECO:0000313" key="3">
    <source>
        <dbReference type="EMBL" id="MFC7604194.1"/>
    </source>
</evidence>
<keyword evidence="4" id="KW-1185">Reference proteome</keyword>
<comment type="caution">
    <text evidence="3">The sequence shown here is derived from an EMBL/GenBank/DDBJ whole genome shotgun (WGS) entry which is preliminary data.</text>
</comment>
<organism evidence="3 4">
    <name type="scientific">Streptosporangium amethystogenes subsp. fukuiense</name>
    <dbReference type="NCBI Taxonomy" id="698418"/>
    <lineage>
        <taxon>Bacteria</taxon>
        <taxon>Bacillati</taxon>
        <taxon>Actinomycetota</taxon>
        <taxon>Actinomycetes</taxon>
        <taxon>Streptosporangiales</taxon>
        <taxon>Streptosporangiaceae</taxon>
        <taxon>Streptosporangium</taxon>
    </lineage>
</organism>
<reference evidence="4" key="1">
    <citation type="journal article" date="2019" name="Int. J. Syst. Evol. Microbiol.">
        <title>The Global Catalogue of Microorganisms (GCM) 10K type strain sequencing project: providing services to taxonomists for standard genome sequencing and annotation.</title>
        <authorList>
            <consortium name="The Broad Institute Genomics Platform"/>
            <consortium name="The Broad Institute Genome Sequencing Center for Infectious Disease"/>
            <person name="Wu L."/>
            <person name="Ma J."/>
        </authorList>
    </citation>
    <scope>NUCLEOTIDE SEQUENCE [LARGE SCALE GENOMIC DNA]</scope>
    <source>
        <strain evidence="4">JCM 10083</strain>
    </source>
</reference>
<evidence type="ECO:0000313" key="4">
    <source>
        <dbReference type="Proteomes" id="UP001596514"/>
    </source>
</evidence>
<protein>
    <submittedName>
        <fullName evidence="3">Fumarylacetoacetate hydrolase family protein</fullName>
    </submittedName>
</protein>
<keyword evidence="1" id="KW-0479">Metal-binding</keyword>
<sequence>MNLIATPQGLARLDADLGGDGAVLLDLPFADVAELLAAGEGFAPAHAARERGRIEPGELLAPLGSTGAIWGVGLNYLSKAHLTGRAAPSEPILFLRSPSAVSAPGAEVTLPRDRSSQVDYEGEVAFVIGRPMYRTPPGEVWNHIAGITAANDMTARDVMVATATPTLAKSFPGFGALGASVLELSAVDDPERITVRTGVNGTVRQDSSTAELIFAVPELISRISHFAALRPGDVVLTGTPAGTGQDRGVFLCPGDEVEVSVAGVLPLRTRYR</sequence>
<dbReference type="PANTHER" id="PTHR11820">
    <property type="entry name" value="ACYLPYRUVASE"/>
    <property type="match status" value="1"/>
</dbReference>
<gene>
    <name evidence="3" type="ORF">ACFQVD_29185</name>
</gene>
<name>A0ABW2T8Z3_9ACTN</name>
<dbReference type="GO" id="GO:0016787">
    <property type="term" value="F:hydrolase activity"/>
    <property type="evidence" value="ECO:0007669"/>
    <property type="project" value="UniProtKB-KW"/>
</dbReference>
<feature type="domain" description="Fumarylacetoacetase-like C-terminal" evidence="2">
    <location>
        <begin position="69"/>
        <end position="270"/>
    </location>
</feature>
<evidence type="ECO:0000256" key="1">
    <source>
        <dbReference type="ARBA" id="ARBA00022723"/>
    </source>
</evidence>
<accession>A0ABW2T8Z3</accession>
<keyword evidence="3" id="KW-0378">Hydrolase</keyword>
<dbReference type="Gene3D" id="3.90.850.10">
    <property type="entry name" value="Fumarylacetoacetase-like, C-terminal domain"/>
    <property type="match status" value="1"/>
</dbReference>
<dbReference type="Pfam" id="PF01557">
    <property type="entry name" value="FAA_hydrolase"/>
    <property type="match status" value="1"/>
</dbReference>
<dbReference type="SUPFAM" id="SSF56529">
    <property type="entry name" value="FAH"/>
    <property type="match status" value="1"/>
</dbReference>
<dbReference type="InterPro" id="IPR011234">
    <property type="entry name" value="Fumarylacetoacetase-like_C"/>
</dbReference>
<dbReference type="EMBL" id="JBHTEE010000001">
    <property type="protein sequence ID" value="MFC7604194.1"/>
    <property type="molecule type" value="Genomic_DNA"/>
</dbReference>
<evidence type="ECO:0000259" key="2">
    <source>
        <dbReference type="Pfam" id="PF01557"/>
    </source>
</evidence>
<dbReference type="RefSeq" id="WP_343961822.1">
    <property type="nucleotide sequence ID" value="NZ_BAAAGK010000005.1"/>
</dbReference>
<dbReference type="Proteomes" id="UP001596514">
    <property type="component" value="Unassembled WGS sequence"/>
</dbReference>
<proteinExistence type="predicted"/>
<dbReference type="InterPro" id="IPR036663">
    <property type="entry name" value="Fumarylacetoacetase_C_sf"/>
</dbReference>